<organism evidence="2">
    <name type="scientific">bioreactor metagenome</name>
    <dbReference type="NCBI Taxonomy" id="1076179"/>
    <lineage>
        <taxon>unclassified sequences</taxon>
        <taxon>metagenomes</taxon>
        <taxon>ecological metagenomes</taxon>
    </lineage>
</organism>
<gene>
    <name evidence="2" type="primary">spoIVB_13</name>
    <name evidence="2" type="ORF">SDC9_116077</name>
</gene>
<dbReference type="Pfam" id="PF05580">
    <property type="entry name" value="Peptidase_S55"/>
    <property type="match status" value="1"/>
</dbReference>
<protein>
    <submittedName>
        <fullName evidence="2">SpoIVB peptidase</fullName>
        <ecNumber evidence="2">3.4.21.116</ecNumber>
    </submittedName>
</protein>
<dbReference type="InterPro" id="IPR009003">
    <property type="entry name" value="Peptidase_S1_PA"/>
</dbReference>
<dbReference type="EMBL" id="VSSQ01022667">
    <property type="protein sequence ID" value="MPM69133.1"/>
    <property type="molecule type" value="Genomic_DNA"/>
</dbReference>
<dbReference type="SUPFAM" id="SSF50494">
    <property type="entry name" value="Trypsin-like serine proteases"/>
    <property type="match status" value="1"/>
</dbReference>
<feature type="domain" description="Peptidase S55" evidence="1">
    <location>
        <begin position="1"/>
        <end position="122"/>
    </location>
</feature>
<sequence>MLNQEGLNITSSNFIGIASKDEIKPGKATIYSTLSDGVKREYEIEIEKIGPGNGEAKNMLIHVTDEKLLNETGGIIQGMSGSPIIQNGKLIGAVTHVLVTDPTRGYGIFIENMIKCRPKVAA</sequence>
<evidence type="ECO:0000259" key="1">
    <source>
        <dbReference type="PROSITE" id="PS51494"/>
    </source>
</evidence>
<evidence type="ECO:0000313" key="2">
    <source>
        <dbReference type="EMBL" id="MPM69133.1"/>
    </source>
</evidence>
<dbReference type="EC" id="3.4.21.116" evidence="2"/>
<reference evidence="2" key="1">
    <citation type="submission" date="2019-08" db="EMBL/GenBank/DDBJ databases">
        <authorList>
            <person name="Kucharzyk K."/>
            <person name="Murdoch R.W."/>
            <person name="Higgins S."/>
            <person name="Loffler F."/>
        </authorList>
    </citation>
    <scope>NUCLEOTIDE SEQUENCE</scope>
</reference>
<dbReference type="InterPro" id="IPR008763">
    <property type="entry name" value="Peptidase_S55"/>
</dbReference>
<comment type="caution">
    <text evidence="2">The sequence shown here is derived from an EMBL/GenBank/DDBJ whole genome shotgun (WGS) entry which is preliminary data.</text>
</comment>
<keyword evidence="2" id="KW-0378">Hydrolase</keyword>
<accession>A0A645C1B3</accession>
<proteinExistence type="predicted"/>
<dbReference type="PROSITE" id="PS51494">
    <property type="entry name" value="SPOIVB"/>
    <property type="match status" value="1"/>
</dbReference>
<name>A0A645C1B3_9ZZZZ</name>
<dbReference type="AlphaFoldDB" id="A0A645C1B3"/>
<dbReference type="GO" id="GO:0016787">
    <property type="term" value="F:hydrolase activity"/>
    <property type="evidence" value="ECO:0007669"/>
    <property type="project" value="UniProtKB-KW"/>
</dbReference>